<dbReference type="AlphaFoldDB" id="A0A6G1HLK0"/>
<accession>A0A6G1HLK0</accession>
<keyword evidence="3" id="KW-1185">Reference proteome</keyword>
<evidence type="ECO:0000313" key="2">
    <source>
        <dbReference type="EMBL" id="KAF2396890.1"/>
    </source>
</evidence>
<proteinExistence type="predicted"/>
<feature type="region of interest" description="Disordered" evidence="1">
    <location>
        <begin position="28"/>
        <end position="68"/>
    </location>
</feature>
<gene>
    <name evidence="2" type="ORF">EJ06DRAFT_176971</name>
</gene>
<name>A0A6G1HLK0_9PEZI</name>
<evidence type="ECO:0000313" key="3">
    <source>
        <dbReference type="Proteomes" id="UP000799640"/>
    </source>
</evidence>
<dbReference type="EMBL" id="ML996705">
    <property type="protein sequence ID" value="KAF2396890.1"/>
    <property type="molecule type" value="Genomic_DNA"/>
</dbReference>
<dbReference type="Proteomes" id="UP000799640">
    <property type="component" value="Unassembled WGS sequence"/>
</dbReference>
<organism evidence="2 3">
    <name type="scientific">Trichodelitschia bisporula</name>
    <dbReference type="NCBI Taxonomy" id="703511"/>
    <lineage>
        <taxon>Eukaryota</taxon>
        <taxon>Fungi</taxon>
        <taxon>Dikarya</taxon>
        <taxon>Ascomycota</taxon>
        <taxon>Pezizomycotina</taxon>
        <taxon>Dothideomycetes</taxon>
        <taxon>Dothideomycetes incertae sedis</taxon>
        <taxon>Phaeotrichales</taxon>
        <taxon>Phaeotrichaceae</taxon>
        <taxon>Trichodelitschia</taxon>
    </lineage>
</organism>
<sequence>MSFQRVASVAFHRAHRLGSLALAASRASRSGGVETRGGEAAKCGGTGTRDGRLPSAHPTSRPPESVAKRRTACNFPPAHVLVSGFWSCESYVRMAGKFTRAGRASSREGLDSLRVRGEPMTWLAGFAAFGGSDGVHALAMHPAAGPVDSHMLTLRIRVGMQRLGMVRMMSLPIRWRREEVAPCPRASSAASRDSTMEA</sequence>
<protein>
    <submittedName>
        <fullName evidence="2">Uncharacterized protein</fullName>
    </submittedName>
</protein>
<evidence type="ECO:0000256" key="1">
    <source>
        <dbReference type="SAM" id="MobiDB-lite"/>
    </source>
</evidence>
<reference evidence="2" key="1">
    <citation type="journal article" date="2020" name="Stud. Mycol.">
        <title>101 Dothideomycetes genomes: a test case for predicting lifestyles and emergence of pathogens.</title>
        <authorList>
            <person name="Haridas S."/>
            <person name="Albert R."/>
            <person name="Binder M."/>
            <person name="Bloem J."/>
            <person name="Labutti K."/>
            <person name="Salamov A."/>
            <person name="Andreopoulos B."/>
            <person name="Baker S."/>
            <person name="Barry K."/>
            <person name="Bills G."/>
            <person name="Bluhm B."/>
            <person name="Cannon C."/>
            <person name="Castanera R."/>
            <person name="Culley D."/>
            <person name="Daum C."/>
            <person name="Ezra D."/>
            <person name="Gonzalez J."/>
            <person name="Henrissat B."/>
            <person name="Kuo A."/>
            <person name="Liang C."/>
            <person name="Lipzen A."/>
            <person name="Lutzoni F."/>
            <person name="Magnuson J."/>
            <person name="Mondo S."/>
            <person name="Nolan M."/>
            <person name="Ohm R."/>
            <person name="Pangilinan J."/>
            <person name="Park H.-J."/>
            <person name="Ramirez L."/>
            <person name="Alfaro M."/>
            <person name="Sun H."/>
            <person name="Tritt A."/>
            <person name="Yoshinaga Y."/>
            <person name="Zwiers L.-H."/>
            <person name="Turgeon B."/>
            <person name="Goodwin S."/>
            <person name="Spatafora J."/>
            <person name="Crous P."/>
            <person name="Grigoriev I."/>
        </authorList>
    </citation>
    <scope>NUCLEOTIDE SEQUENCE</scope>
    <source>
        <strain evidence="2">CBS 262.69</strain>
    </source>
</reference>